<dbReference type="Pfam" id="PF01814">
    <property type="entry name" value="Hemerythrin"/>
    <property type="match status" value="1"/>
</dbReference>
<proteinExistence type="predicted"/>
<keyword evidence="3" id="KW-1185">Reference proteome</keyword>
<evidence type="ECO:0000313" key="2">
    <source>
        <dbReference type="EMBL" id="OPC77127.1"/>
    </source>
</evidence>
<comment type="caution">
    <text evidence="2">The sequence shown here is derived from an EMBL/GenBank/DDBJ whole genome shotgun (WGS) entry which is preliminary data.</text>
</comment>
<dbReference type="PANTHER" id="PTHR35585">
    <property type="entry name" value="HHE DOMAIN PROTEIN (AFU_ORTHOLOGUE AFUA_4G00730)"/>
    <property type="match status" value="1"/>
</dbReference>
<organism evidence="2 3">
    <name type="scientific">Embleya scabrispora</name>
    <dbReference type="NCBI Taxonomy" id="159449"/>
    <lineage>
        <taxon>Bacteria</taxon>
        <taxon>Bacillati</taxon>
        <taxon>Actinomycetota</taxon>
        <taxon>Actinomycetes</taxon>
        <taxon>Kitasatosporales</taxon>
        <taxon>Streptomycetaceae</taxon>
        <taxon>Embleya</taxon>
    </lineage>
</organism>
<dbReference type="Gene3D" id="1.20.120.520">
    <property type="entry name" value="nmb1532 protein domain like"/>
    <property type="match status" value="1"/>
</dbReference>
<name>A0A1T3NJU8_9ACTN</name>
<reference evidence="2 3" key="1">
    <citation type="submission" date="2017-03" db="EMBL/GenBank/DDBJ databases">
        <title>Draft genome sequence of Streptomyces scabrisporus NF3, endophyte isolated from Amphipterygium adstringens.</title>
        <authorList>
            <person name="Vazquez M."/>
            <person name="Ceapa C.D."/>
            <person name="Rodriguez Luna D."/>
            <person name="Sanchez Esquivel S."/>
        </authorList>
    </citation>
    <scope>NUCLEOTIDE SEQUENCE [LARGE SCALE GENOMIC DNA]</scope>
    <source>
        <strain evidence="2 3">NF3</strain>
    </source>
</reference>
<gene>
    <name evidence="2" type="ORF">B4N89_41955</name>
</gene>
<dbReference type="AlphaFoldDB" id="A0A1T3NJU8"/>
<dbReference type="Proteomes" id="UP000190037">
    <property type="component" value="Unassembled WGS sequence"/>
</dbReference>
<dbReference type="STRING" id="159449.B4N89_41955"/>
<evidence type="ECO:0000313" key="3">
    <source>
        <dbReference type="Proteomes" id="UP000190037"/>
    </source>
</evidence>
<sequence length="195" mass="21143">MSERRRPDDTGPDVIDLIRRQHAAVRDLFDEVDAARGAERRAAFDRLVRLLAVHETGEEEIIHPLARTATAGGSGLVDARLAEEYVAKQQLSDLERLGTDDPAFPAALDALRLNVLKHARSEERYELPKLQREAPTALKAAGPPMRAAMAMAPTHPHPGAESAAANMLAGPVLALTDRVRDAIRKVRGENTAGNA</sequence>
<evidence type="ECO:0000259" key="1">
    <source>
        <dbReference type="Pfam" id="PF01814"/>
    </source>
</evidence>
<accession>A0A1T3NJU8</accession>
<dbReference type="InterPro" id="IPR012312">
    <property type="entry name" value="Hemerythrin-like"/>
</dbReference>
<feature type="domain" description="Hemerythrin-like" evidence="1">
    <location>
        <begin position="14"/>
        <end position="130"/>
    </location>
</feature>
<protein>
    <recommendedName>
        <fullName evidence="1">Hemerythrin-like domain-containing protein</fullName>
    </recommendedName>
</protein>
<dbReference type="EMBL" id="MWQN01000004">
    <property type="protein sequence ID" value="OPC77127.1"/>
    <property type="molecule type" value="Genomic_DNA"/>
</dbReference>
<dbReference type="OrthoDB" id="3212362at2"/>
<dbReference type="PANTHER" id="PTHR35585:SF1">
    <property type="entry name" value="HHE DOMAIN PROTEIN (AFU_ORTHOLOGUE AFUA_4G00730)"/>
    <property type="match status" value="1"/>
</dbReference>
<dbReference type="RefSeq" id="WP_078981886.1">
    <property type="nucleotide sequence ID" value="NZ_MWQN01000004.1"/>
</dbReference>